<comment type="caution">
    <text evidence="4">The sequence shown here is derived from an EMBL/GenBank/DDBJ whole genome shotgun (WGS) entry which is preliminary data.</text>
</comment>
<evidence type="ECO:0000259" key="3">
    <source>
        <dbReference type="Pfam" id="PF11857"/>
    </source>
</evidence>
<keyword evidence="5" id="KW-1185">Reference proteome</keyword>
<evidence type="ECO:0000256" key="1">
    <source>
        <dbReference type="SAM" id="MobiDB-lite"/>
    </source>
</evidence>
<feature type="compositionally biased region" description="Low complexity" evidence="1">
    <location>
        <begin position="7"/>
        <end position="17"/>
    </location>
</feature>
<dbReference type="InterPro" id="IPR021805">
    <property type="entry name" value="Pept_M10A_metallopeptidase_C"/>
</dbReference>
<feature type="compositionally biased region" description="Basic and acidic residues" evidence="1">
    <location>
        <begin position="21"/>
        <end position="37"/>
    </location>
</feature>
<protein>
    <submittedName>
        <fullName evidence="4">Matrix metalloproteinase-16-like isoform X2</fullName>
    </submittedName>
</protein>
<keyword evidence="2" id="KW-0472">Membrane</keyword>
<evidence type="ECO:0000256" key="2">
    <source>
        <dbReference type="SAM" id="Phobius"/>
    </source>
</evidence>
<sequence length="88" mass="10058">MGCDGLPSDPDWDWSPPQDDEPPHYEHDDVDIVRKPEGTGGTEKAVAIAIPCVLALCLMVLLHTVFRVKRKDTKRHILYCKRSMQEWV</sequence>
<dbReference type="Proteomes" id="UP000727407">
    <property type="component" value="Unassembled WGS sequence"/>
</dbReference>
<organism evidence="4 5">
    <name type="scientific">Clarias magur</name>
    <name type="common">Asian catfish</name>
    <name type="synonym">Macropteronotus magur</name>
    <dbReference type="NCBI Taxonomy" id="1594786"/>
    <lineage>
        <taxon>Eukaryota</taxon>
        <taxon>Metazoa</taxon>
        <taxon>Chordata</taxon>
        <taxon>Craniata</taxon>
        <taxon>Vertebrata</taxon>
        <taxon>Euteleostomi</taxon>
        <taxon>Actinopterygii</taxon>
        <taxon>Neopterygii</taxon>
        <taxon>Teleostei</taxon>
        <taxon>Ostariophysi</taxon>
        <taxon>Siluriformes</taxon>
        <taxon>Clariidae</taxon>
        <taxon>Clarias</taxon>
    </lineage>
</organism>
<accession>A0A8J4X359</accession>
<evidence type="ECO:0000313" key="5">
    <source>
        <dbReference type="Proteomes" id="UP000727407"/>
    </source>
</evidence>
<feature type="domain" description="Peptidase M10A matrix metallopeptidase C-terminal" evidence="3">
    <location>
        <begin position="24"/>
        <end position="88"/>
    </location>
</feature>
<dbReference type="OrthoDB" id="406838at2759"/>
<dbReference type="EMBL" id="QNUK01000083">
    <property type="protein sequence ID" value="KAF5902852.1"/>
    <property type="molecule type" value="Genomic_DNA"/>
</dbReference>
<keyword evidence="2" id="KW-0812">Transmembrane</keyword>
<feature type="transmembrane region" description="Helical" evidence="2">
    <location>
        <begin position="45"/>
        <end position="66"/>
    </location>
</feature>
<dbReference type="AlphaFoldDB" id="A0A8J4X359"/>
<reference evidence="4" key="1">
    <citation type="submission" date="2020-07" db="EMBL/GenBank/DDBJ databases">
        <title>Clarias magur genome sequencing, assembly and annotation.</title>
        <authorList>
            <person name="Kushwaha B."/>
            <person name="Kumar R."/>
            <person name="Das P."/>
            <person name="Joshi C.G."/>
            <person name="Kumar D."/>
            <person name="Nagpure N.S."/>
            <person name="Pandey M."/>
            <person name="Agarwal S."/>
            <person name="Srivastava S."/>
            <person name="Singh M."/>
            <person name="Sahoo L."/>
            <person name="Jayasankar P."/>
            <person name="Meher P.K."/>
            <person name="Koringa P.G."/>
            <person name="Iquebal M.A."/>
            <person name="Das S.P."/>
            <person name="Bit A."/>
            <person name="Patnaik S."/>
            <person name="Patel N."/>
            <person name="Shah T.M."/>
            <person name="Hinsu A."/>
            <person name="Jena J.K."/>
        </authorList>
    </citation>
    <scope>NUCLEOTIDE SEQUENCE</scope>
    <source>
        <strain evidence="4">CIFAMagur01</strain>
        <tissue evidence="4">Testis</tissue>
    </source>
</reference>
<dbReference type="GO" id="GO:0004222">
    <property type="term" value="F:metalloendopeptidase activity"/>
    <property type="evidence" value="ECO:0007669"/>
    <property type="project" value="InterPro"/>
</dbReference>
<evidence type="ECO:0000313" key="4">
    <source>
        <dbReference type="EMBL" id="KAF5902852.1"/>
    </source>
</evidence>
<gene>
    <name evidence="4" type="primary">mmp16b</name>
    <name evidence="4" type="ORF">DAT39_007417</name>
</gene>
<feature type="region of interest" description="Disordered" evidence="1">
    <location>
        <begin position="1"/>
        <end position="38"/>
    </location>
</feature>
<keyword evidence="2" id="KW-1133">Transmembrane helix</keyword>
<proteinExistence type="predicted"/>
<dbReference type="Pfam" id="PF11857">
    <property type="entry name" value="DUF3377"/>
    <property type="match status" value="1"/>
</dbReference>
<name>A0A8J4X359_CLAMG</name>